<dbReference type="EMBL" id="CM042889">
    <property type="protein sequence ID" value="KAI4320674.1"/>
    <property type="molecule type" value="Genomic_DNA"/>
</dbReference>
<dbReference type="Proteomes" id="UP001057402">
    <property type="component" value="Chromosome 10"/>
</dbReference>
<evidence type="ECO:0000313" key="2">
    <source>
        <dbReference type="Proteomes" id="UP001057402"/>
    </source>
</evidence>
<protein>
    <submittedName>
        <fullName evidence="1">Uncharacterized protein</fullName>
    </submittedName>
</protein>
<evidence type="ECO:0000313" key="1">
    <source>
        <dbReference type="EMBL" id="KAI4320674.1"/>
    </source>
</evidence>
<proteinExistence type="predicted"/>
<name>A0ACB9MB98_9MYRT</name>
<comment type="caution">
    <text evidence="1">The sequence shown here is derived from an EMBL/GenBank/DDBJ whole genome shotgun (WGS) entry which is preliminary data.</text>
</comment>
<keyword evidence="2" id="KW-1185">Reference proteome</keyword>
<accession>A0ACB9MB98</accession>
<gene>
    <name evidence="1" type="ORF">MLD38_034128</name>
</gene>
<organism evidence="1 2">
    <name type="scientific">Melastoma candidum</name>
    <dbReference type="NCBI Taxonomy" id="119954"/>
    <lineage>
        <taxon>Eukaryota</taxon>
        <taxon>Viridiplantae</taxon>
        <taxon>Streptophyta</taxon>
        <taxon>Embryophyta</taxon>
        <taxon>Tracheophyta</taxon>
        <taxon>Spermatophyta</taxon>
        <taxon>Magnoliopsida</taxon>
        <taxon>eudicotyledons</taxon>
        <taxon>Gunneridae</taxon>
        <taxon>Pentapetalae</taxon>
        <taxon>rosids</taxon>
        <taxon>malvids</taxon>
        <taxon>Myrtales</taxon>
        <taxon>Melastomataceae</taxon>
        <taxon>Melastomatoideae</taxon>
        <taxon>Melastomateae</taxon>
        <taxon>Melastoma</taxon>
    </lineage>
</organism>
<sequence>MKKVNILLQKCRSVSRHLGRTPSYACLRSISIGDCPSLPHDDREDPRTAVYVGSTRKRYLIRSEYLSHPLLRALVDGPAEGGVIVVRCEVVLFDDLLWTLESADSNITHDSSKELTELYSL</sequence>
<reference evidence="2" key="1">
    <citation type="journal article" date="2023" name="Front. Plant Sci.">
        <title>Chromosomal-level genome assembly of Melastoma candidum provides insights into trichome evolution.</title>
        <authorList>
            <person name="Zhong Y."/>
            <person name="Wu W."/>
            <person name="Sun C."/>
            <person name="Zou P."/>
            <person name="Liu Y."/>
            <person name="Dai S."/>
            <person name="Zhou R."/>
        </authorList>
    </citation>
    <scope>NUCLEOTIDE SEQUENCE [LARGE SCALE GENOMIC DNA]</scope>
</reference>